<dbReference type="OrthoDB" id="4494979at2"/>
<evidence type="ECO:0000259" key="5">
    <source>
        <dbReference type="Pfam" id="PF00205"/>
    </source>
</evidence>
<evidence type="ECO:0000256" key="3">
    <source>
        <dbReference type="RuleBase" id="RU362132"/>
    </source>
</evidence>
<evidence type="ECO:0000313" key="8">
    <source>
        <dbReference type="EMBL" id="SMB92427.1"/>
    </source>
</evidence>
<dbReference type="STRING" id="656914.SAMN00017405_1958"/>
<gene>
    <name evidence="8" type="ORF">SAMN00017405_1958</name>
</gene>
<evidence type="ECO:0000256" key="1">
    <source>
        <dbReference type="ARBA" id="ARBA00007812"/>
    </source>
</evidence>
<dbReference type="InterPro" id="IPR012001">
    <property type="entry name" value="Thiamin_PyroP_enz_TPP-bd_dom"/>
</dbReference>
<keyword evidence="2 3" id="KW-0786">Thiamine pyrophosphate</keyword>
<dbReference type="RefSeq" id="WP_084053615.1">
    <property type="nucleotide sequence ID" value="NZ_FWWT01000020.1"/>
</dbReference>
<dbReference type="GO" id="GO:0030976">
    <property type="term" value="F:thiamine pyrophosphate binding"/>
    <property type="evidence" value="ECO:0007669"/>
    <property type="project" value="InterPro"/>
</dbReference>
<evidence type="ECO:0000256" key="4">
    <source>
        <dbReference type="SAM" id="Coils"/>
    </source>
</evidence>
<dbReference type="Proteomes" id="UP000192731">
    <property type="component" value="Unassembled WGS sequence"/>
</dbReference>
<comment type="similarity">
    <text evidence="1 3">Belongs to the TPP enzyme family.</text>
</comment>
<proteinExistence type="inferred from homology"/>
<feature type="coiled-coil region" evidence="4">
    <location>
        <begin position="336"/>
        <end position="363"/>
    </location>
</feature>
<dbReference type="SUPFAM" id="SSF52467">
    <property type="entry name" value="DHS-like NAD/FAD-binding domain"/>
    <property type="match status" value="1"/>
</dbReference>
<evidence type="ECO:0000313" key="9">
    <source>
        <dbReference type="Proteomes" id="UP000192731"/>
    </source>
</evidence>
<dbReference type="AlphaFoldDB" id="A0A1W1VGB9"/>
<dbReference type="InterPro" id="IPR047211">
    <property type="entry name" value="POXB-like"/>
</dbReference>
<feature type="domain" description="Thiamine pyrophosphate enzyme TPP-binding" evidence="6">
    <location>
        <begin position="379"/>
        <end position="524"/>
    </location>
</feature>
<name>A0A1W1VGB9_DESTI</name>
<dbReference type="PROSITE" id="PS00187">
    <property type="entry name" value="TPP_ENZYMES"/>
    <property type="match status" value="1"/>
</dbReference>
<dbReference type="InterPro" id="IPR011766">
    <property type="entry name" value="TPP_enzyme_TPP-bd"/>
</dbReference>
<feature type="domain" description="Thiamine pyrophosphate enzyme N-terminal TPP-binding" evidence="7">
    <location>
        <begin position="5"/>
        <end position="118"/>
    </location>
</feature>
<dbReference type="SUPFAM" id="SSF52518">
    <property type="entry name" value="Thiamin diphosphate-binding fold (THDP-binding)"/>
    <property type="match status" value="2"/>
</dbReference>
<organism evidence="8 9">
    <name type="scientific">Desulfonispora thiosulfatigenes DSM 11270</name>
    <dbReference type="NCBI Taxonomy" id="656914"/>
    <lineage>
        <taxon>Bacteria</taxon>
        <taxon>Bacillati</taxon>
        <taxon>Bacillota</taxon>
        <taxon>Clostridia</taxon>
        <taxon>Eubacteriales</taxon>
        <taxon>Peptococcaceae</taxon>
        <taxon>Desulfonispora</taxon>
    </lineage>
</organism>
<dbReference type="InterPro" id="IPR029061">
    <property type="entry name" value="THDP-binding"/>
</dbReference>
<keyword evidence="8" id="KW-0670">Pyruvate</keyword>
<dbReference type="InterPro" id="IPR012000">
    <property type="entry name" value="Thiamin_PyroP_enz_cen_dom"/>
</dbReference>
<feature type="domain" description="Thiamine pyrophosphate enzyme central" evidence="5">
    <location>
        <begin position="191"/>
        <end position="318"/>
    </location>
</feature>
<evidence type="ECO:0000259" key="7">
    <source>
        <dbReference type="Pfam" id="PF02776"/>
    </source>
</evidence>
<keyword evidence="9" id="KW-1185">Reference proteome</keyword>
<dbReference type="Pfam" id="PF02775">
    <property type="entry name" value="TPP_enzyme_C"/>
    <property type="match status" value="1"/>
</dbReference>
<dbReference type="Gene3D" id="3.40.50.1220">
    <property type="entry name" value="TPP-binding domain"/>
    <property type="match status" value="1"/>
</dbReference>
<keyword evidence="4" id="KW-0175">Coiled coil</keyword>
<dbReference type="Pfam" id="PF02776">
    <property type="entry name" value="TPP_enzyme_N"/>
    <property type="match status" value="1"/>
</dbReference>
<protein>
    <submittedName>
        <fullName evidence="8">Pyruvate oxidase</fullName>
    </submittedName>
</protein>
<reference evidence="8 9" key="1">
    <citation type="submission" date="2017-04" db="EMBL/GenBank/DDBJ databases">
        <authorList>
            <person name="Afonso C.L."/>
            <person name="Miller P.J."/>
            <person name="Scott M.A."/>
            <person name="Spackman E."/>
            <person name="Goraichik I."/>
            <person name="Dimitrov K.M."/>
            <person name="Suarez D.L."/>
            <person name="Swayne D.E."/>
        </authorList>
    </citation>
    <scope>NUCLEOTIDE SEQUENCE [LARGE SCALE GENOMIC DNA]</scope>
    <source>
        <strain evidence="8 9">DSM 11270</strain>
    </source>
</reference>
<evidence type="ECO:0000259" key="6">
    <source>
        <dbReference type="Pfam" id="PF02775"/>
    </source>
</evidence>
<sequence>MGKKDVSNIILDQLVEYGVKRIFGFAGDANLTFIDAINKHPQIEYIATRHEGAAAFMASAEAKLTGRVGVCTATCGPGTANLLNGLADAYSDKAPVLAITGQVPTKYIGTNYKQYIDEQVLMAPIAKYSSLLVSEEATIDILYKALQISIGQGSVTHLAVPKDIFTKPCSNKPKKKENIYKAQKTPQKMALDKAINLINIAQRPMLLLGRGAKEYKKKALKLSDNLGAAITYSLGATGIISSENKYFVGGLGLAGTEGSSDLLHQADLVVIIGSTWWPEQYVPENTVIIQIDGVLENLGLSANINIGIEGCIGEILDEFIEKINVKKNEKWQEVIKETKNKWLQELEEEINKEQNLISPLKLVAEIEKEITSDSIISLDVGDHTLWFNKVFKKECEQVLISGTWRSMGFGLPAGLAAKFEYPSRQVIVLAGDGGLTMSMSELVTAAEKNIAVKIIVFNNKALAMEKNRMIKSKLESKVTNLYNPDFSELAKACGIEGYKVKELSELNVNLKKALASNKPALIDVDISMPMPAHTKL</sequence>
<dbReference type="GO" id="GO:0000287">
    <property type="term" value="F:magnesium ion binding"/>
    <property type="evidence" value="ECO:0007669"/>
    <property type="project" value="InterPro"/>
</dbReference>
<dbReference type="InterPro" id="IPR000399">
    <property type="entry name" value="TPP-bd_CS"/>
</dbReference>
<dbReference type="PANTHER" id="PTHR42981">
    <property type="entry name" value="PYRUVATE DEHYDROGENASE [UBIQUINONE]"/>
    <property type="match status" value="1"/>
</dbReference>
<accession>A0A1W1VGB9</accession>
<dbReference type="PANTHER" id="PTHR42981:SF2">
    <property type="entry name" value="PYRUVATE DEHYDROGENASE [UBIQUINONE]"/>
    <property type="match status" value="1"/>
</dbReference>
<dbReference type="Pfam" id="PF00205">
    <property type="entry name" value="TPP_enzyme_M"/>
    <property type="match status" value="1"/>
</dbReference>
<dbReference type="InterPro" id="IPR029035">
    <property type="entry name" value="DHS-like_NAD/FAD-binding_dom"/>
</dbReference>
<dbReference type="GO" id="GO:0003824">
    <property type="term" value="F:catalytic activity"/>
    <property type="evidence" value="ECO:0007669"/>
    <property type="project" value="InterPro"/>
</dbReference>
<evidence type="ECO:0000256" key="2">
    <source>
        <dbReference type="ARBA" id="ARBA00023052"/>
    </source>
</evidence>
<dbReference type="EMBL" id="FWWT01000020">
    <property type="protein sequence ID" value="SMB92427.1"/>
    <property type="molecule type" value="Genomic_DNA"/>
</dbReference>
<dbReference type="Gene3D" id="3.40.50.970">
    <property type="match status" value="2"/>
</dbReference>